<name>A0A9N7TWJ4_PLEPL</name>
<dbReference type="Proteomes" id="UP001153269">
    <property type="component" value="Unassembled WGS sequence"/>
</dbReference>
<evidence type="ECO:0000313" key="2">
    <source>
        <dbReference type="EMBL" id="CAB1418978.1"/>
    </source>
</evidence>
<protein>
    <submittedName>
        <fullName evidence="2">Uncharacterized protein</fullName>
    </submittedName>
</protein>
<gene>
    <name evidence="2" type="ORF">PLEPLA_LOCUS6805</name>
</gene>
<dbReference type="EMBL" id="CADEAL010000356">
    <property type="protein sequence ID" value="CAB1418978.1"/>
    <property type="molecule type" value="Genomic_DNA"/>
</dbReference>
<reference evidence="2" key="1">
    <citation type="submission" date="2020-03" db="EMBL/GenBank/DDBJ databases">
        <authorList>
            <person name="Weist P."/>
        </authorList>
    </citation>
    <scope>NUCLEOTIDE SEQUENCE</scope>
</reference>
<accession>A0A9N7TWJ4</accession>
<dbReference type="AlphaFoldDB" id="A0A9N7TWJ4"/>
<feature type="compositionally biased region" description="Pro residues" evidence="1">
    <location>
        <begin position="174"/>
        <end position="188"/>
    </location>
</feature>
<proteinExistence type="predicted"/>
<evidence type="ECO:0000256" key="1">
    <source>
        <dbReference type="SAM" id="MobiDB-lite"/>
    </source>
</evidence>
<feature type="region of interest" description="Disordered" evidence="1">
    <location>
        <begin position="19"/>
        <end position="39"/>
    </location>
</feature>
<sequence length="208" mass="22083">MSSSSRAVPVMLKLAGAEVWGQRSPDKPPEEPPLFVTGYSSPQSGSCVVHRTGSHSQPVEEAPPARINNGVKEAFSCQSTPSTPNTKLADSAPEDLHIQDISLPSATHTSFQRAVDEHLAFRGEGSGPGSLALLRGLQLCQATAASMRLQFQLLPCCPLVPSPGLAIPRAHPSATPPPLPEPPPQPHSLPSPIVHLRLLCSLLMFHQL</sequence>
<comment type="caution">
    <text evidence="2">The sequence shown here is derived from an EMBL/GenBank/DDBJ whole genome shotgun (WGS) entry which is preliminary data.</text>
</comment>
<evidence type="ECO:0000313" key="3">
    <source>
        <dbReference type="Proteomes" id="UP001153269"/>
    </source>
</evidence>
<feature type="region of interest" description="Disordered" evidence="1">
    <location>
        <begin position="168"/>
        <end position="188"/>
    </location>
</feature>
<keyword evidence="3" id="KW-1185">Reference proteome</keyword>
<organism evidence="2 3">
    <name type="scientific">Pleuronectes platessa</name>
    <name type="common">European plaice</name>
    <dbReference type="NCBI Taxonomy" id="8262"/>
    <lineage>
        <taxon>Eukaryota</taxon>
        <taxon>Metazoa</taxon>
        <taxon>Chordata</taxon>
        <taxon>Craniata</taxon>
        <taxon>Vertebrata</taxon>
        <taxon>Euteleostomi</taxon>
        <taxon>Actinopterygii</taxon>
        <taxon>Neopterygii</taxon>
        <taxon>Teleostei</taxon>
        <taxon>Neoteleostei</taxon>
        <taxon>Acanthomorphata</taxon>
        <taxon>Carangaria</taxon>
        <taxon>Pleuronectiformes</taxon>
        <taxon>Pleuronectoidei</taxon>
        <taxon>Pleuronectidae</taxon>
        <taxon>Pleuronectes</taxon>
    </lineage>
</organism>